<dbReference type="eggNOG" id="ENOG502ZFUJ">
    <property type="taxonomic scope" value="Bacteria"/>
</dbReference>
<gene>
    <name evidence="1" type="ORF">POREN0001_1939</name>
</gene>
<dbReference type="Proteomes" id="UP000004295">
    <property type="component" value="Unassembled WGS sequence"/>
</dbReference>
<dbReference type="AlphaFoldDB" id="C3JCS1"/>
<dbReference type="EMBL" id="ACNN01000035">
    <property type="protein sequence ID" value="EEN82041.1"/>
    <property type="molecule type" value="Genomic_DNA"/>
</dbReference>
<comment type="caution">
    <text evidence="1">The sequence shown here is derived from an EMBL/GenBank/DDBJ whole genome shotgun (WGS) entry which is preliminary data.</text>
</comment>
<protein>
    <recommendedName>
        <fullName evidence="3">ATP-grasp domain-containing protein</fullName>
    </recommendedName>
</protein>
<dbReference type="GeneID" id="93366282"/>
<sequence length="413" mass="47213">MAEVMPPKEDRKNPPCGQLFYFNYGNEVALAHQRSVSYTPPRIVRQMRRDLAYLPAWIAPKPEQDWVWLPCNAPRFSKEMPFPLAHVFGAEEVELGRTIHHPLHLSLWGPEPTLRPLFSHFRSGFPLLDIPDSYSRPYPSELYDRSLSVELLQELPVPPKIIPRFCYTDEELEEACLALAPGAILAKLPFSSSGRGVLPYVLPLSQESRRSLMAQRQKNGVISLEPLLDKLEDWAAEYQIDEEGQVDFIGLSHFVTEKCRYLYNEVCHPRILWQKLVSVVGERLLEEVIAIHRDFLQRRVAPHYRGAVGVDMLTYRGVRGEVLLHPAVEVNVRSTMGLLAHRLYERLGMPEARYRFQIASFAKKGDALVWSRASEFANPPRFDADAKLLRGILPLHSIDADTQFVATFSLLHS</sequence>
<reference evidence="1 2" key="1">
    <citation type="submission" date="2009-04" db="EMBL/GenBank/DDBJ databases">
        <authorList>
            <person name="Sebastian Y."/>
            <person name="Madupu R."/>
            <person name="Durkin A.S."/>
            <person name="Torralba M."/>
            <person name="Methe B."/>
            <person name="Sutton G.G."/>
            <person name="Strausberg R.L."/>
            <person name="Nelson K.E."/>
        </authorList>
    </citation>
    <scope>NUCLEOTIDE SEQUENCE [LARGE SCALE GENOMIC DNA]</scope>
    <source>
        <strain evidence="2">ATCC 35406 / BCRC 14492 / JCM 8526 / NCTC 13058 / HG 370</strain>
    </source>
</reference>
<organism evidence="1 2">
    <name type="scientific">Porphyromonas endodontalis (strain ATCC 35406 / DSM 24491 / JCM 8526 / CCUG 16442 / BCRC 14492 / NCTC 13058 / HG 370)</name>
    <name type="common">Bacteroides endodontalis</name>
    <dbReference type="NCBI Taxonomy" id="553175"/>
    <lineage>
        <taxon>Bacteria</taxon>
        <taxon>Pseudomonadati</taxon>
        <taxon>Bacteroidota</taxon>
        <taxon>Bacteroidia</taxon>
        <taxon>Bacteroidales</taxon>
        <taxon>Porphyromonadaceae</taxon>
        <taxon>Porphyromonas</taxon>
    </lineage>
</organism>
<dbReference type="STRING" id="553175.POREN0001_1939"/>
<evidence type="ECO:0008006" key="3">
    <source>
        <dbReference type="Google" id="ProtNLM"/>
    </source>
</evidence>
<dbReference type="RefSeq" id="WP_004335149.1">
    <property type="nucleotide sequence ID" value="NZ_ACNN01000035.1"/>
</dbReference>
<proteinExistence type="predicted"/>
<evidence type="ECO:0000313" key="2">
    <source>
        <dbReference type="Proteomes" id="UP000004295"/>
    </source>
</evidence>
<name>C3JCS1_POREA</name>
<keyword evidence="2" id="KW-1185">Reference proteome</keyword>
<accession>C3JCS1</accession>
<evidence type="ECO:0000313" key="1">
    <source>
        <dbReference type="EMBL" id="EEN82041.1"/>
    </source>
</evidence>